<proteinExistence type="predicted"/>
<dbReference type="InterPro" id="IPR013207">
    <property type="entry name" value="LGFP"/>
</dbReference>
<dbReference type="Pfam" id="PF08310">
    <property type="entry name" value="LGFP"/>
    <property type="match status" value="4"/>
</dbReference>
<dbReference type="EMBL" id="BCTB01000004">
    <property type="protein sequence ID" value="GAT13735.1"/>
    <property type="molecule type" value="Genomic_DNA"/>
</dbReference>
<keyword evidence="2" id="KW-0812">Transmembrane</keyword>
<dbReference type="OrthoDB" id="4379975at2"/>
<evidence type="ECO:0000256" key="2">
    <source>
        <dbReference type="SAM" id="Phobius"/>
    </source>
</evidence>
<feature type="compositionally biased region" description="Basic and acidic residues" evidence="1">
    <location>
        <begin position="572"/>
        <end position="584"/>
    </location>
</feature>
<evidence type="ECO:0000256" key="3">
    <source>
        <dbReference type="SAM" id="SignalP"/>
    </source>
</evidence>
<dbReference type="AlphaFoldDB" id="A0A117ILI4"/>
<feature type="compositionally biased region" description="Basic and acidic residues" evidence="1">
    <location>
        <begin position="470"/>
        <end position="496"/>
    </location>
</feature>
<gene>
    <name evidence="4" type="ORF">RMCT_0706</name>
</gene>
<feature type="compositionally biased region" description="Basic and acidic residues" evidence="1">
    <location>
        <begin position="621"/>
        <end position="635"/>
    </location>
</feature>
<dbReference type="STRING" id="1797.RMCT_0706"/>
<feature type="compositionally biased region" description="Low complexity" evidence="1">
    <location>
        <begin position="591"/>
        <end position="608"/>
    </location>
</feature>
<accession>A0A117ILI4</accession>
<dbReference type="RefSeq" id="WP_003926793.1">
    <property type="nucleotide sequence ID" value="NZ_BCTB01000004.1"/>
</dbReference>
<feature type="chain" id="PRO_5039296567" evidence="3">
    <location>
        <begin position="29"/>
        <end position="743"/>
    </location>
</feature>
<evidence type="ECO:0000256" key="1">
    <source>
        <dbReference type="SAM" id="MobiDB-lite"/>
    </source>
</evidence>
<feature type="compositionally biased region" description="Basic and acidic residues" evidence="1">
    <location>
        <begin position="662"/>
        <end position="673"/>
    </location>
</feature>
<keyword evidence="3" id="KW-0732">Signal</keyword>
<reference evidence="4 5" key="1">
    <citation type="journal article" date="2016" name="Genome Announc.">
        <title>Draft Genome Sequences of Five Rapidly Growing Mycobacterium Species, M. thermoresistibile, M. fortuitum subsp. acetamidolyticum, M. canariasense, M. brisbanense, and M. novocastrense.</title>
        <authorList>
            <person name="Katahira K."/>
            <person name="Ogura Y."/>
            <person name="Gotoh Y."/>
            <person name="Hayashi T."/>
        </authorList>
    </citation>
    <scope>NUCLEOTIDE SEQUENCE [LARGE SCALE GENOMIC DNA]</scope>
    <source>
        <strain evidence="4 5">JCM6362</strain>
    </source>
</reference>
<evidence type="ECO:0000313" key="4">
    <source>
        <dbReference type="EMBL" id="GAT13735.1"/>
    </source>
</evidence>
<feature type="compositionally biased region" description="Basic and acidic residues" evidence="1">
    <location>
        <begin position="503"/>
        <end position="524"/>
    </location>
</feature>
<organism evidence="4 5">
    <name type="scientific">Mycolicibacterium thermoresistibile</name>
    <name type="common">Mycobacterium thermoresistibile</name>
    <dbReference type="NCBI Taxonomy" id="1797"/>
    <lineage>
        <taxon>Bacteria</taxon>
        <taxon>Bacillati</taxon>
        <taxon>Actinomycetota</taxon>
        <taxon>Actinomycetes</taxon>
        <taxon>Mycobacteriales</taxon>
        <taxon>Mycobacteriaceae</taxon>
        <taxon>Mycolicibacterium</taxon>
    </lineage>
</organism>
<feature type="signal peptide" evidence="3">
    <location>
        <begin position="1"/>
        <end position="28"/>
    </location>
</feature>
<dbReference type="OMA" id="WTPDYGA"/>
<comment type="caution">
    <text evidence="4">The sequence shown here is derived from an EMBL/GenBank/DDBJ whole genome shotgun (WGS) entry which is preliminary data.</text>
</comment>
<sequence>MNGQWARTETALGRFAACLLAVATMTLAGLLSAPEAAATPEEDAGAAIGAAYDASGGPGGPLGPPDGGVYPIGAGFAQNYAHGKMFFTPQTGAHFMQGEILAKYESLGGPADSDLGFPTLSESPGRVGPDSRNVIFSAPDRPVIFWTPDTGARVVRGAINLAWDRLGGSAGVLGVPAEDEAYRGDVVTQRFSGGEISWNRKTREFSTVPPELADQLADLDVPQNPTAEINAARRAAGGALGPLGAKEGDEYPIGDDGVAQDFTGGTIFYSPATGAHVLTGQVLEKYRSVGGPEGDLGFPISGEHDGGAGGRMAGFAAADEPIIFWTPDYGAVIVRGAMKAAWDKLGGAAGELGVPVDDQTEDGDEITQRFSGGSITWNRSDGSFRTEPAGLAAQLTGLEVPGVEPPADIEEAPLAQSEDGGGPSRPGVGVGWLLVLIPVLVLAAALIGLTIWNRRRRYAGAGHLQSGQYDPEHHDSERYDPEHHDSERYDPERYDQGPDAFDSDVHDPGGYDTREDLDRRHETLSGDAAPQPSELFGLGTPPAQADFRGWGYTGDPATPADEARTATPPGELGDKAPPEPHRADSASAESGQTRTTAAATGGAETLGAPPDQLPGQDESTEPERETPSEDPFFEKDQDDVDTAPTPIVAPEAAEPRPSATRPDSETTGRHAAIDVDEPEYGQTALRLPADGDPRRPPEGYPIKARITDGLYWVPGSADYDEVDAEIWFASEELARTNGFVRSD</sequence>
<evidence type="ECO:0000313" key="5">
    <source>
        <dbReference type="Proteomes" id="UP000069654"/>
    </source>
</evidence>
<feature type="region of interest" description="Disordered" evidence="1">
    <location>
        <begin position="463"/>
        <end position="701"/>
    </location>
</feature>
<keyword evidence="2" id="KW-1133">Transmembrane helix</keyword>
<feature type="transmembrane region" description="Helical" evidence="2">
    <location>
        <begin position="430"/>
        <end position="452"/>
    </location>
</feature>
<name>A0A117ILI4_MYCTH</name>
<protein>
    <submittedName>
        <fullName evidence="4">LGFP repeat-containing protein</fullName>
    </submittedName>
</protein>
<dbReference type="Proteomes" id="UP000069654">
    <property type="component" value="Unassembled WGS sequence"/>
</dbReference>
<keyword evidence="2" id="KW-0472">Membrane</keyword>
<feature type="region of interest" description="Disordered" evidence="1">
    <location>
        <begin position="353"/>
        <end position="372"/>
    </location>
</feature>
<reference evidence="5" key="2">
    <citation type="submission" date="2016-02" db="EMBL/GenBank/DDBJ databases">
        <title>Draft genome sequence of five rapidly growing Mycobacterium species.</title>
        <authorList>
            <person name="Katahira K."/>
            <person name="Gotou Y."/>
            <person name="Iida K."/>
            <person name="Ogura Y."/>
            <person name="Hayashi T."/>
        </authorList>
    </citation>
    <scope>NUCLEOTIDE SEQUENCE [LARGE SCALE GENOMIC DNA]</scope>
    <source>
        <strain evidence="5">JCM6362</strain>
    </source>
</reference>